<dbReference type="EC" id="4.1.2.25" evidence="6"/>
<sequence length="139" mass="15386">MIQPALALSKTRMETVTALPLRHVLVRDFVLLASIGVFDHEKRRSQRVRINLDLAVLESPGPLDDDLRNVVCYDQIIQAIRALVNGGHNHLVETLGEAISTLCLADPRVRRAVITVEKLDVYEDVAAVGITITRDNPVS</sequence>
<evidence type="ECO:0000256" key="3">
    <source>
        <dbReference type="ARBA" id="ARBA00005708"/>
    </source>
</evidence>
<dbReference type="EMBL" id="BSOS01000050">
    <property type="protein sequence ID" value="GLR67079.1"/>
    <property type="molecule type" value="Genomic_DNA"/>
</dbReference>
<dbReference type="SUPFAM" id="SSF55620">
    <property type="entry name" value="Tetrahydrobiopterin biosynthesis enzymes-like"/>
    <property type="match status" value="1"/>
</dbReference>
<dbReference type="SMART" id="SM00905">
    <property type="entry name" value="FolB"/>
    <property type="match status" value="1"/>
</dbReference>
<evidence type="ECO:0000256" key="4">
    <source>
        <dbReference type="ARBA" id="ARBA00022909"/>
    </source>
</evidence>
<evidence type="ECO:0000313" key="9">
    <source>
        <dbReference type="Proteomes" id="UP001156641"/>
    </source>
</evidence>
<organism evidence="8 9">
    <name type="scientific">Acidocella aquatica</name>
    <dbReference type="NCBI Taxonomy" id="1922313"/>
    <lineage>
        <taxon>Bacteria</taxon>
        <taxon>Pseudomonadati</taxon>
        <taxon>Pseudomonadota</taxon>
        <taxon>Alphaproteobacteria</taxon>
        <taxon>Acetobacterales</taxon>
        <taxon>Acidocellaceae</taxon>
        <taxon>Acidocella</taxon>
    </lineage>
</organism>
<evidence type="ECO:0000313" key="8">
    <source>
        <dbReference type="EMBL" id="GLR67079.1"/>
    </source>
</evidence>
<dbReference type="PANTHER" id="PTHR42844:SF1">
    <property type="entry name" value="DIHYDRONEOPTERIN ALDOLASE 1-RELATED"/>
    <property type="match status" value="1"/>
</dbReference>
<feature type="domain" description="Dihydroneopterin aldolase/epimerase" evidence="7">
    <location>
        <begin position="24"/>
        <end position="134"/>
    </location>
</feature>
<comment type="catalytic activity">
    <reaction evidence="1 6">
        <text>7,8-dihydroneopterin = 6-hydroxymethyl-7,8-dihydropterin + glycolaldehyde</text>
        <dbReference type="Rhea" id="RHEA:10540"/>
        <dbReference type="ChEBI" id="CHEBI:17001"/>
        <dbReference type="ChEBI" id="CHEBI:17071"/>
        <dbReference type="ChEBI" id="CHEBI:44841"/>
        <dbReference type="EC" id="4.1.2.25"/>
    </reaction>
</comment>
<proteinExistence type="inferred from homology"/>
<dbReference type="NCBIfam" id="TIGR00525">
    <property type="entry name" value="folB"/>
    <property type="match status" value="1"/>
</dbReference>
<comment type="similarity">
    <text evidence="3 6">Belongs to the DHNA family.</text>
</comment>
<keyword evidence="9" id="KW-1185">Reference proteome</keyword>
<evidence type="ECO:0000259" key="7">
    <source>
        <dbReference type="SMART" id="SM00905"/>
    </source>
</evidence>
<accession>A0ABQ6AAC4</accession>
<keyword evidence="4 6" id="KW-0289">Folate biosynthesis</keyword>
<gene>
    <name evidence="8" type="ORF">GCM10010909_17600</name>
</gene>
<dbReference type="NCBIfam" id="TIGR00526">
    <property type="entry name" value="folB_dom"/>
    <property type="match status" value="1"/>
</dbReference>
<evidence type="ECO:0000256" key="6">
    <source>
        <dbReference type="RuleBase" id="RU362079"/>
    </source>
</evidence>
<dbReference type="Pfam" id="PF02152">
    <property type="entry name" value="FolB"/>
    <property type="match status" value="1"/>
</dbReference>
<dbReference type="InterPro" id="IPR006156">
    <property type="entry name" value="Dihydroneopterin_aldolase"/>
</dbReference>
<name>A0ABQ6AAC4_9PROT</name>
<comment type="caution">
    <text evidence="8">The sequence shown here is derived from an EMBL/GenBank/DDBJ whole genome shotgun (WGS) entry which is preliminary data.</text>
</comment>
<dbReference type="InterPro" id="IPR043133">
    <property type="entry name" value="GTP-CH-I_C/QueF"/>
</dbReference>
<keyword evidence="5 6" id="KW-0456">Lyase</keyword>
<dbReference type="RefSeq" id="WP_284257793.1">
    <property type="nucleotide sequence ID" value="NZ_BSOS01000050.1"/>
</dbReference>
<evidence type="ECO:0000256" key="2">
    <source>
        <dbReference type="ARBA" id="ARBA00005013"/>
    </source>
</evidence>
<protein>
    <recommendedName>
        <fullName evidence="6">7,8-dihydroneopterin aldolase</fullName>
        <ecNumber evidence="6">4.1.2.25</ecNumber>
    </recommendedName>
</protein>
<dbReference type="InterPro" id="IPR006157">
    <property type="entry name" value="FolB_dom"/>
</dbReference>
<evidence type="ECO:0000256" key="1">
    <source>
        <dbReference type="ARBA" id="ARBA00001353"/>
    </source>
</evidence>
<dbReference type="Gene3D" id="3.30.1130.10">
    <property type="match status" value="1"/>
</dbReference>
<dbReference type="Proteomes" id="UP001156641">
    <property type="component" value="Unassembled WGS sequence"/>
</dbReference>
<comment type="function">
    <text evidence="6">Catalyzes the conversion of 7,8-dihydroneopterin to 6-hydroxymethyl-7,8-dihydropterin.</text>
</comment>
<comment type="pathway">
    <text evidence="2 6">Cofactor biosynthesis; tetrahydrofolate biosynthesis; 2-amino-4-hydroxy-6-hydroxymethyl-7,8-dihydropteridine diphosphate from 7,8-dihydroneopterin triphosphate: step 3/4.</text>
</comment>
<evidence type="ECO:0000256" key="5">
    <source>
        <dbReference type="ARBA" id="ARBA00023239"/>
    </source>
</evidence>
<reference evidence="9" key="1">
    <citation type="journal article" date="2019" name="Int. J. Syst. Evol. Microbiol.">
        <title>The Global Catalogue of Microorganisms (GCM) 10K type strain sequencing project: providing services to taxonomists for standard genome sequencing and annotation.</title>
        <authorList>
            <consortium name="The Broad Institute Genomics Platform"/>
            <consortium name="The Broad Institute Genome Sequencing Center for Infectious Disease"/>
            <person name="Wu L."/>
            <person name="Ma J."/>
        </authorList>
    </citation>
    <scope>NUCLEOTIDE SEQUENCE [LARGE SCALE GENOMIC DNA]</scope>
    <source>
        <strain evidence="9">NBRC 112502</strain>
    </source>
</reference>
<dbReference type="PANTHER" id="PTHR42844">
    <property type="entry name" value="DIHYDRONEOPTERIN ALDOLASE 1-RELATED"/>
    <property type="match status" value="1"/>
</dbReference>